<dbReference type="Gene3D" id="3.30.200.20">
    <property type="entry name" value="Phosphorylase Kinase, domain 1"/>
    <property type="match status" value="1"/>
</dbReference>
<keyword evidence="3 7" id="KW-0418">Kinase</keyword>
<dbReference type="eggNOG" id="COG0515">
    <property type="taxonomic scope" value="Bacteria"/>
</dbReference>
<dbReference type="InterPro" id="IPR008271">
    <property type="entry name" value="Ser/Thr_kinase_AS"/>
</dbReference>
<evidence type="ECO:0000259" key="6">
    <source>
        <dbReference type="PROSITE" id="PS50011"/>
    </source>
</evidence>
<gene>
    <name evidence="7" type="ordered locus">Acid_3444</name>
</gene>
<dbReference type="SUPFAM" id="SSF48452">
    <property type="entry name" value="TPR-like"/>
    <property type="match status" value="3"/>
</dbReference>
<feature type="binding site" evidence="5">
    <location>
        <position position="115"/>
    </location>
    <ligand>
        <name>ATP</name>
        <dbReference type="ChEBI" id="CHEBI:30616"/>
    </ligand>
</feature>
<dbReference type="eggNOG" id="COG0457">
    <property type="taxonomic scope" value="Bacteria"/>
</dbReference>
<dbReference type="Pfam" id="PF13181">
    <property type="entry name" value="TPR_8"/>
    <property type="match status" value="1"/>
</dbReference>
<dbReference type="Gene3D" id="1.25.40.10">
    <property type="entry name" value="Tetratricopeptide repeat domain"/>
    <property type="match status" value="3"/>
</dbReference>
<dbReference type="SUPFAM" id="SSF56112">
    <property type="entry name" value="Protein kinase-like (PK-like)"/>
    <property type="match status" value="1"/>
</dbReference>
<name>Q021H2_SOLUE</name>
<dbReference type="PANTHER" id="PTHR43289:SF34">
    <property type="entry name" value="SERINE_THREONINE-PROTEIN KINASE YBDM-RELATED"/>
    <property type="match status" value="1"/>
</dbReference>
<evidence type="ECO:0000256" key="1">
    <source>
        <dbReference type="ARBA" id="ARBA00022679"/>
    </source>
</evidence>
<dbReference type="PROSITE" id="PS00108">
    <property type="entry name" value="PROTEIN_KINASE_ST"/>
    <property type="match status" value="1"/>
</dbReference>
<dbReference type="Gene3D" id="1.10.510.10">
    <property type="entry name" value="Transferase(Phosphotransferase) domain 1"/>
    <property type="match status" value="1"/>
</dbReference>
<keyword evidence="7" id="KW-0723">Serine/threonine-protein kinase</keyword>
<keyword evidence="1" id="KW-0808">Transferase</keyword>
<dbReference type="EMBL" id="CP000473">
    <property type="protein sequence ID" value="ABJ84417.1"/>
    <property type="molecule type" value="Genomic_DNA"/>
</dbReference>
<dbReference type="InterPro" id="IPR017441">
    <property type="entry name" value="Protein_kinase_ATP_BS"/>
</dbReference>
<dbReference type="PROSITE" id="PS00107">
    <property type="entry name" value="PROTEIN_KINASE_ATP"/>
    <property type="match status" value="1"/>
</dbReference>
<dbReference type="OrthoDB" id="9801841at2"/>
<dbReference type="InParanoid" id="Q021H2"/>
<dbReference type="PANTHER" id="PTHR43289">
    <property type="entry name" value="MITOGEN-ACTIVATED PROTEIN KINASE KINASE KINASE 20-RELATED"/>
    <property type="match status" value="1"/>
</dbReference>
<protein>
    <submittedName>
        <fullName evidence="7">Serine/threonine protein kinase with TPR repeats</fullName>
    </submittedName>
</protein>
<dbReference type="Pfam" id="PF00069">
    <property type="entry name" value="Pkinase"/>
    <property type="match status" value="1"/>
</dbReference>
<keyword evidence="2 5" id="KW-0547">Nucleotide-binding</keyword>
<dbReference type="InterPro" id="IPR019734">
    <property type="entry name" value="TPR_rpt"/>
</dbReference>
<proteinExistence type="predicted"/>
<dbReference type="GO" id="GO:0005524">
    <property type="term" value="F:ATP binding"/>
    <property type="evidence" value="ECO:0007669"/>
    <property type="project" value="UniProtKB-UniRule"/>
</dbReference>
<reference evidence="7" key="1">
    <citation type="submission" date="2006-10" db="EMBL/GenBank/DDBJ databases">
        <title>Complete sequence of Solibacter usitatus Ellin6076.</title>
        <authorList>
            <consortium name="US DOE Joint Genome Institute"/>
            <person name="Copeland A."/>
            <person name="Lucas S."/>
            <person name="Lapidus A."/>
            <person name="Barry K."/>
            <person name="Detter J.C."/>
            <person name="Glavina del Rio T."/>
            <person name="Hammon N."/>
            <person name="Israni S."/>
            <person name="Dalin E."/>
            <person name="Tice H."/>
            <person name="Pitluck S."/>
            <person name="Thompson L.S."/>
            <person name="Brettin T."/>
            <person name="Bruce D."/>
            <person name="Han C."/>
            <person name="Tapia R."/>
            <person name="Gilna P."/>
            <person name="Schmutz J."/>
            <person name="Larimer F."/>
            <person name="Land M."/>
            <person name="Hauser L."/>
            <person name="Kyrpides N."/>
            <person name="Mikhailova N."/>
            <person name="Janssen P.H."/>
            <person name="Kuske C.R."/>
            <person name="Richardson P."/>
        </authorList>
    </citation>
    <scope>NUCLEOTIDE SEQUENCE</scope>
    <source>
        <strain evidence="7">Ellin6076</strain>
    </source>
</reference>
<feature type="domain" description="Protein kinase" evidence="6">
    <location>
        <begin position="85"/>
        <end position="351"/>
    </location>
</feature>
<evidence type="ECO:0000313" key="7">
    <source>
        <dbReference type="EMBL" id="ABJ84417.1"/>
    </source>
</evidence>
<dbReference type="SMART" id="SM00220">
    <property type="entry name" value="S_TKc"/>
    <property type="match status" value="1"/>
</dbReference>
<dbReference type="STRING" id="234267.Acid_3444"/>
<dbReference type="GO" id="GO:0004674">
    <property type="term" value="F:protein serine/threonine kinase activity"/>
    <property type="evidence" value="ECO:0007669"/>
    <property type="project" value="UniProtKB-KW"/>
</dbReference>
<accession>Q021H2</accession>
<evidence type="ECO:0000256" key="2">
    <source>
        <dbReference type="ARBA" id="ARBA00022741"/>
    </source>
</evidence>
<dbReference type="KEGG" id="sus:Acid_3444"/>
<dbReference type="HOGENOM" id="CLU_007799_0_0_0"/>
<dbReference type="InterPro" id="IPR000719">
    <property type="entry name" value="Prot_kinase_dom"/>
</dbReference>
<evidence type="ECO:0000256" key="4">
    <source>
        <dbReference type="ARBA" id="ARBA00022840"/>
    </source>
</evidence>
<dbReference type="SMART" id="SM00028">
    <property type="entry name" value="TPR"/>
    <property type="match status" value="3"/>
</dbReference>
<keyword evidence="4 5" id="KW-0067">ATP-binding</keyword>
<dbReference type="Pfam" id="PF13374">
    <property type="entry name" value="TPR_10"/>
    <property type="match status" value="1"/>
</dbReference>
<dbReference type="InterPro" id="IPR011990">
    <property type="entry name" value="TPR-like_helical_dom_sf"/>
</dbReference>
<evidence type="ECO:0000256" key="3">
    <source>
        <dbReference type="ARBA" id="ARBA00022777"/>
    </source>
</evidence>
<dbReference type="InterPro" id="IPR011009">
    <property type="entry name" value="Kinase-like_dom_sf"/>
</dbReference>
<dbReference type="PROSITE" id="PS50011">
    <property type="entry name" value="PROTEIN_KINASE_DOM"/>
    <property type="match status" value="1"/>
</dbReference>
<sequence>METERWQRVEVLFHEAADLAHTERAEFLNRACGGDEGVRREVEALLAAETQEDRFLHAALVQAVRQLPSCSADESEVIGKCVGHYTITGLIGHGGMGSVYRATRVDDFRMQVAIKLLKRGTDTDLALGRFRAERQILARLQHPNIARLLDGGANGTGSPYFVMEYVEGLPFLQFVAPLSLRSRLELFRSVCSAVQYAHRNLIVHRDIKPGNILVTPEGIPKLLDFGIAKLLDPTSDGGTAAYTATGARLMTPDYASPEQVRGEPVTTATDVYSLGAVLYELLTGRRAHKFESYSPVEVEKEVCEREPTIPSAVARHLDPDLDNIVLMALRKEPLRRYSSVEQFSEDIRLYLEGRPVSARRDTRRYRVWKFLGRNRVGVVIAALTLLGVVTAVSAVQRQAHRAEQRFGQVRKLANTVLFDLHPEIESLAGSTRAREMLVRTSLSYLDSLAAEAGDDPALQLELATAYEKIGDVQGNPLFANLGHPKASLESYGKALEIAQKVATSGQALEIIARSHYKIGCVYNWALGRLSLAEQNMRQAIPIADSIPGKTGRPAYRLRFEAHGFLGDMETYRQAATALASLRRSLEIGREWSAAQPGSETNYYLAIAMSRLGVALQETGNLSGALAFLQNALRLIEQLLEVDPDSGVWKRERDAMYDRLSWVTGHPQYINLGDRTAAAGWAQKLVSDAEKLQLADPDNVRARFELGEATAALAATTRESDPNHAEQLYRRSLTMSDSVLAADPDDAEAGYWQSFNRVGYAWVLRRLGKRDEAVAELEKAAGKMERLARQNPEDPKFAQYLGLTLHARAAQRIELNDRDAAAGDLERSLSFLEPLYRDNPRQLTRLRDLADCYEVFGDLSASRSEWKAAEAWYQKSLRLWDRWKESGTSSIYDRAHYDLAARLVAGAARKAHARRR</sequence>
<dbReference type="CDD" id="cd14014">
    <property type="entry name" value="STKc_PknB_like"/>
    <property type="match status" value="1"/>
</dbReference>
<organism evidence="7">
    <name type="scientific">Solibacter usitatus (strain Ellin6076)</name>
    <dbReference type="NCBI Taxonomy" id="234267"/>
    <lineage>
        <taxon>Bacteria</taxon>
        <taxon>Pseudomonadati</taxon>
        <taxon>Acidobacteriota</taxon>
        <taxon>Terriglobia</taxon>
        <taxon>Bryobacterales</taxon>
        <taxon>Solibacteraceae</taxon>
        <taxon>Candidatus Solibacter</taxon>
    </lineage>
</organism>
<evidence type="ECO:0000256" key="5">
    <source>
        <dbReference type="PROSITE-ProRule" id="PRU10141"/>
    </source>
</evidence>
<dbReference type="AlphaFoldDB" id="Q021H2"/>